<dbReference type="EMBL" id="HBGA01007494">
    <property type="protein sequence ID" value="CAD8991657.1"/>
    <property type="molecule type" value="Transcribed_RNA"/>
</dbReference>
<sequence>MLSIDNIMDSLWANISRLPGINQGILSGWCWRGIWCLTLCKARAKPAKSLPPVCPMDNSNLLYIDPYCNPKCTKWIIKSLGANTSLPHPSLSVQPPTSLRWATKGHATTAKSEWPSEVIARLL</sequence>
<gene>
    <name evidence="1" type="ORF">EGYM00392_LOCUS2700</name>
</gene>
<reference evidence="1" key="1">
    <citation type="submission" date="2021-01" db="EMBL/GenBank/DDBJ databases">
        <authorList>
            <person name="Corre E."/>
            <person name="Pelletier E."/>
            <person name="Niang G."/>
            <person name="Scheremetjew M."/>
            <person name="Finn R."/>
            <person name="Kale V."/>
            <person name="Holt S."/>
            <person name="Cochrane G."/>
            <person name="Meng A."/>
            <person name="Brown T."/>
            <person name="Cohen L."/>
        </authorList>
    </citation>
    <scope>NUCLEOTIDE SEQUENCE</scope>
    <source>
        <strain evidence="1">NIES-381</strain>
    </source>
</reference>
<dbReference type="AlphaFoldDB" id="A0A7S1N1U1"/>
<name>A0A7S1N1U1_9EUGL</name>
<accession>A0A7S1N1U1</accession>
<protein>
    <submittedName>
        <fullName evidence="1">Uncharacterized protein</fullName>
    </submittedName>
</protein>
<evidence type="ECO:0000313" key="1">
    <source>
        <dbReference type="EMBL" id="CAD8991657.1"/>
    </source>
</evidence>
<proteinExistence type="predicted"/>
<organism evidence="1">
    <name type="scientific">Eutreptiella gymnastica</name>
    <dbReference type="NCBI Taxonomy" id="73025"/>
    <lineage>
        <taxon>Eukaryota</taxon>
        <taxon>Discoba</taxon>
        <taxon>Euglenozoa</taxon>
        <taxon>Euglenida</taxon>
        <taxon>Spirocuta</taxon>
        <taxon>Euglenophyceae</taxon>
        <taxon>Eutreptiales</taxon>
        <taxon>Eutreptiaceae</taxon>
        <taxon>Eutreptiella</taxon>
    </lineage>
</organism>